<dbReference type="AlphaFoldDB" id="X1DQM0"/>
<reference evidence="1" key="1">
    <citation type="journal article" date="2014" name="Front. Microbiol.">
        <title>High frequency of phylogenetically diverse reductive dehalogenase-homologous genes in deep subseafloor sedimentary metagenomes.</title>
        <authorList>
            <person name="Kawai M."/>
            <person name="Futagami T."/>
            <person name="Toyoda A."/>
            <person name="Takaki Y."/>
            <person name="Nishi S."/>
            <person name="Hori S."/>
            <person name="Arai W."/>
            <person name="Tsubouchi T."/>
            <person name="Morono Y."/>
            <person name="Uchiyama I."/>
            <person name="Ito T."/>
            <person name="Fujiyama A."/>
            <person name="Inagaki F."/>
            <person name="Takami H."/>
        </authorList>
    </citation>
    <scope>NUCLEOTIDE SEQUENCE</scope>
    <source>
        <strain evidence="1">Expedition CK06-06</strain>
    </source>
</reference>
<protein>
    <submittedName>
        <fullName evidence="1">Uncharacterized protein</fullName>
    </submittedName>
</protein>
<sequence length="39" mass="4698">MYERGFYVGNSCNDIKKQITMLDARLRDFTKQISERIEK</sequence>
<accession>X1DQM0</accession>
<dbReference type="EMBL" id="BARU01003301">
    <property type="protein sequence ID" value="GAH22452.1"/>
    <property type="molecule type" value="Genomic_DNA"/>
</dbReference>
<evidence type="ECO:0000313" key="1">
    <source>
        <dbReference type="EMBL" id="GAH22452.1"/>
    </source>
</evidence>
<proteinExistence type="predicted"/>
<name>X1DQM0_9ZZZZ</name>
<organism evidence="1">
    <name type="scientific">marine sediment metagenome</name>
    <dbReference type="NCBI Taxonomy" id="412755"/>
    <lineage>
        <taxon>unclassified sequences</taxon>
        <taxon>metagenomes</taxon>
        <taxon>ecological metagenomes</taxon>
    </lineage>
</organism>
<comment type="caution">
    <text evidence="1">The sequence shown here is derived from an EMBL/GenBank/DDBJ whole genome shotgun (WGS) entry which is preliminary data.</text>
</comment>
<gene>
    <name evidence="1" type="ORF">S03H2_07230</name>
</gene>